<accession>A0A0F9IRM0</accession>
<sequence length="72" mass="8287">MSSNPPTAHMEREVMAKFRCSIGIHRWDRTYCWFARGPDSPLKDGYYWLWTCAACGKMKDPAEAGPSMERVT</sequence>
<organism evidence="1">
    <name type="scientific">marine sediment metagenome</name>
    <dbReference type="NCBI Taxonomy" id="412755"/>
    <lineage>
        <taxon>unclassified sequences</taxon>
        <taxon>metagenomes</taxon>
        <taxon>ecological metagenomes</taxon>
    </lineage>
</organism>
<proteinExistence type="predicted"/>
<name>A0A0F9IRM0_9ZZZZ</name>
<protein>
    <submittedName>
        <fullName evidence="1">Uncharacterized protein</fullName>
    </submittedName>
</protein>
<evidence type="ECO:0000313" key="1">
    <source>
        <dbReference type="EMBL" id="KKM22529.1"/>
    </source>
</evidence>
<gene>
    <name evidence="1" type="ORF">LCGC14_1624380</name>
</gene>
<dbReference type="AlphaFoldDB" id="A0A0F9IRM0"/>
<comment type="caution">
    <text evidence="1">The sequence shown here is derived from an EMBL/GenBank/DDBJ whole genome shotgun (WGS) entry which is preliminary data.</text>
</comment>
<dbReference type="EMBL" id="LAZR01013315">
    <property type="protein sequence ID" value="KKM22529.1"/>
    <property type="molecule type" value="Genomic_DNA"/>
</dbReference>
<reference evidence="1" key="1">
    <citation type="journal article" date="2015" name="Nature">
        <title>Complex archaea that bridge the gap between prokaryotes and eukaryotes.</title>
        <authorList>
            <person name="Spang A."/>
            <person name="Saw J.H."/>
            <person name="Jorgensen S.L."/>
            <person name="Zaremba-Niedzwiedzka K."/>
            <person name="Martijn J."/>
            <person name="Lind A.E."/>
            <person name="van Eijk R."/>
            <person name="Schleper C."/>
            <person name="Guy L."/>
            <person name="Ettema T.J."/>
        </authorList>
    </citation>
    <scope>NUCLEOTIDE SEQUENCE</scope>
</reference>